<dbReference type="Gene3D" id="1.25.40.10">
    <property type="entry name" value="Tetratricopeptide repeat domain"/>
    <property type="match status" value="3"/>
</dbReference>
<gene>
    <name evidence="3" type="ORF">Q664_11580</name>
</gene>
<feature type="compositionally biased region" description="Low complexity" evidence="1">
    <location>
        <begin position="131"/>
        <end position="145"/>
    </location>
</feature>
<sequence>MAKVFISHVRSDRTPARRLAAALRQAGHEPWLAEDALLVGESLSDALARGLKDTGTVVVLLSRNAQESGWTNFELSLIRSHGFARERLLPVRLDRISRPEGFADSPPIDLFPGEVAWREGVERLLRVLGGESPAEARPPSSESSPDNLPPRTIPFVGREADLAWLRERLGPGRCALLWGRAGVGKTSLALEYAARHAADYPGGLWWVPGHEGPERAFAWLAWNLPPHHVSGLLRDELESLVEGMHRESLSEGIARAVVRELEESPEPVLLIVEDMRSREWAEWCSARHVTVLGTCRGQPSSLMEGIASRCVGPLQQEDTRELLERMGLAPDILGTGHEKLLWQRLMGRAQFVGAVARLLNQKVMTWEGLELQWGGFRTRAVGVLDLCIEQFARGSVTRRLLEAIAVFTPEVGIERSWLGKTVEDEPWRALERLGLIQLQGEIAFIHGGTHQRVRVLAAPDDWKDAVRRVLERVRERLIVYRERGAWMEAEAAIADRFHLEAILRTAESLVPAMFWAEVAWLFAECLLRARQHGMARPLLFRALRLLERLPDADLELRASVRMSLAEVLEAIEDRGSARRLLEQAVAEDGKNAGVQPAQKADRLSRLASLQWEWGMRGRHSKRKKRWGAALQSIDRALDIDRNELGWSHVQLPSRLMLRGRILLGLGRVAEANAVLEEALSVGELVLGPDDLGLVTVLEALATARTARDDDTSALRLLERAVDISLHRLGEHHLETAYLLTELARGCARFGERVRARLHAERALAILEKGSSPSDPQLLRGLLRIAEVLAEVGERTAAGEILERALALQEAAAVPDFMELKVLVEQALFLELEDEGQRTVTDVLLSRVLELARRAPLGGQFERSRLEDFVSTILRSRQATPSSDTPVPFLAPTAGAAAGPLTRALALLSSRDTSESEKSRVLRQAIEEARQGDDPSNGARAFFLLADLEGRRGAWEKARESAGQGLQLALRAGVPGLVAEGYRLLADAALHGSYYEEARMSYEEAVRRYDVLGDRLRAARTRALLVALLLQLGRHDEAAAHVRWMREHLADPVLTQDARHDMQEILRLVERRTLSSQGQGARQRTP</sequence>
<comment type="caution">
    <text evidence="3">The sequence shown here is derived from an EMBL/GenBank/DDBJ whole genome shotgun (WGS) entry which is preliminary data.</text>
</comment>
<dbReference type="Pfam" id="PF13191">
    <property type="entry name" value="AAA_16"/>
    <property type="match status" value="1"/>
</dbReference>
<name>A0A084SX71_9BACT</name>
<feature type="domain" description="TIR" evidence="2">
    <location>
        <begin position="1"/>
        <end position="132"/>
    </location>
</feature>
<protein>
    <recommendedName>
        <fullName evidence="2">TIR domain-containing protein</fullName>
    </recommendedName>
</protein>
<dbReference type="Pfam" id="PF13676">
    <property type="entry name" value="TIR_2"/>
    <property type="match status" value="1"/>
</dbReference>
<evidence type="ECO:0000313" key="4">
    <source>
        <dbReference type="Proteomes" id="UP000028547"/>
    </source>
</evidence>
<dbReference type="PROSITE" id="PS50104">
    <property type="entry name" value="TIR"/>
    <property type="match status" value="1"/>
</dbReference>
<evidence type="ECO:0000313" key="3">
    <source>
        <dbReference type="EMBL" id="KFA93056.1"/>
    </source>
</evidence>
<dbReference type="Proteomes" id="UP000028547">
    <property type="component" value="Unassembled WGS sequence"/>
</dbReference>
<evidence type="ECO:0000256" key="1">
    <source>
        <dbReference type="SAM" id="MobiDB-lite"/>
    </source>
</evidence>
<dbReference type="Gene3D" id="3.40.50.300">
    <property type="entry name" value="P-loop containing nucleotide triphosphate hydrolases"/>
    <property type="match status" value="1"/>
</dbReference>
<dbReference type="PANTHER" id="PTHR47691:SF3">
    <property type="entry name" value="HTH-TYPE TRANSCRIPTIONAL REGULATOR RV0890C-RELATED"/>
    <property type="match status" value="1"/>
</dbReference>
<dbReference type="InterPro" id="IPR000157">
    <property type="entry name" value="TIR_dom"/>
</dbReference>
<dbReference type="SUPFAM" id="SSF48452">
    <property type="entry name" value="TPR-like"/>
    <property type="match status" value="3"/>
</dbReference>
<dbReference type="InterPro" id="IPR035897">
    <property type="entry name" value="Toll_tir_struct_dom_sf"/>
</dbReference>
<evidence type="ECO:0000259" key="2">
    <source>
        <dbReference type="PROSITE" id="PS50104"/>
    </source>
</evidence>
<dbReference type="SUPFAM" id="SSF52200">
    <property type="entry name" value="Toll/Interleukin receptor TIR domain"/>
    <property type="match status" value="1"/>
</dbReference>
<dbReference type="InterPro" id="IPR027417">
    <property type="entry name" value="P-loop_NTPase"/>
</dbReference>
<proteinExistence type="predicted"/>
<dbReference type="AlphaFoldDB" id="A0A084SX71"/>
<dbReference type="PANTHER" id="PTHR47691">
    <property type="entry name" value="REGULATOR-RELATED"/>
    <property type="match status" value="1"/>
</dbReference>
<reference evidence="3 4" key="1">
    <citation type="submission" date="2014-07" db="EMBL/GenBank/DDBJ databases">
        <title>Draft Genome Sequence of Gephyronic Acid Producer, Cystobacter violaceus Strain Cb vi76.</title>
        <authorList>
            <person name="Stevens D.C."/>
            <person name="Young J."/>
            <person name="Carmichael R."/>
            <person name="Tan J."/>
            <person name="Taylor R.E."/>
        </authorList>
    </citation>
    <scope>NUCLEOTIDE SEQUENCE [LARGE SCALE GENOMIC DNA]</scope>
    <source>
        <strain evidence="3 4">Cb vi76</strain>
    </source>
</reference>
<dbReference type="EMBL" id="JPMI01000074">
    <property type="protein sequence ID" value="KFA93056.1"/>
    <property type="molecule type" value="Genomic_DNA"/>
</dbReference>
<dbReference type="Gene3D" id="3.40.50.10140">
    <property type="entry name" value="Toll/interleukin-1 receptor homology (TIR) domain"/>
    <property type="match status" value="1"/>
</dbReference>
<dbReference type="InterPro" id="IPR041664">
    <property type="entry name" value="AAA_16"/>
</dbReference>
<feature type="region of interest" description="Disordered" evidence="1">
    <location>
        <begin position="131"/>
        <end position="152"/>
    </location>
</feature>
<dbReference type="InterPro" id="IPR011990">
    <property type="entry name" value="TPR-like_helical_dom_sf"/>
</dbReference>
<organism evidence="3 4">
    <name type="scientific">Archangium violaceum Cb vi76</name>
    <dbReference type="NCBI Taxonomy" id="1406225"/>
    <lineage>
        <taxon>Bacteria</taxon>
        <taxon>Pseudomonadati</taxon>
        <taxon>Myxococcota</taxon>
        <taxon>Myxococcia</taxon>
        <taxon>Myxococcales</taxon>
        <taxon>Cystobacterineae</taxon>
        <taxon>Archangiaceae</taxon>
        <taxon>Archangium</taxon>
    </lineage>
</organism>
<dbReference type="GO" id="GO:0007165">
    <property type="term" value="P:signal transduction"/>
    <property type="evidence" value="ECO:0007669"/>
    <property type="project" value="InterPro"/>
</dbReference>
<dbReference type="SUPFAM" id="SSF52540">
    <property type="entry name" value="P-loop containing nucleoside triphosphate hydrolases"/>
    <property type="match status" value="1"/>
</dbReference>
<accession>A0A084SX71</accession>
<dbReference type="Pfam" id="PF13424">
    <property type="entry name" value="TPR_12"/>
    <property type="match status" value="1"/>
</dbReference>